<dbReference type="EMBL" id="CP034852">
    <property type="protein sequence ID" value="QCI26601.1"/>
    <property type="molecule type" value="Genomic_DNA"/>
</dbReference>
<keyword evidence="7" id="KW-0677">Repeat</keyword>
<keyword evidence="9 12" id="KW-0012">Acyltransferase</keyword>
<dbReference type="UniPathway" id="UPA00136">
    <property type="reaction ID" value="UER00199"/>
</dbReference>
<keyword evidence="5" id="KW-0028">Amino-acid biosynthesis</keyword>
<dbReference type="InterPro" id="IPR045304">
    <property type="entry name" value="LbH_SAT"/>
</dbReference>
<feature type="domain" description="Serine acetyltransferase N-terminal" evidence="11">
    <location>
        <begin position="9"/>
        <end position="113"/>
    </location>
</feature>
<dbReference type="Proteomes" id="UP000298782">
    <property type="component" value="Chromosome"/>
</dbReference>
<dbReference type="SMART" id="SM00971">
    <property type="entry name" value="SATase_N"/>
    <property type="match status" value="1"/>
</dbReference>
<protein>
    <recommendedName>
        <fullName evidence="4">Serine acetyltransferase</fullName>
        <ecNumber evidence="3">2.3.1.30</ecNumber>
    </recommendedName>
</protein>
<evidence type="ECO:0000256" key="9">
    <source>
        <dbReference type="ARBA" id="ARBA00023315"/>
    </source>
</evidence>
<dbReference type="InterPro" id="IPR010493">
    <property type="entry name" value="Ser_AcTrfase_N"/>
</dbReference>
<organism evidence="12 13">
    <name type="scientific">Buchnera aphidicola</name>
    <name type="common">Thelaxes californica</name>
    <dbReference type="NCBI Taxonomy" id="1315998"/>
    <lineage>
        <taxon>Bacteria</taxon>
        <taxon>Pseudomonadati</taxon>
        <taxon>Pseudomonadota</taxon>
        <taxon>Gammaproteobacteria</taxon>
        <taxon>Enterobacterales</taxon>
        <taxon>Erwiniaceae</taxon>
        <taxon>Buchnera</taxon>
    </lineage>
</organism>
<dbReference type="InterPro" id="IPR042122">
    <property type="entry name" value="Ser_AcTrfase_N_sf"/>
</dbReference>
<comment type="pathway">
    <text evidence="1">Amino-acid biosynthesis; L-cysteine biosynthesis; L-cysteine from L-serine: step 1/2.</text>
</comment>
<dbReference type="InterPro" id="IPR001451">
    <property type="entry name" value="Hexapep"/>
</dbReference>
<keyword evidence="6 12" id="KW-0808">Transferase</keyword>
<evidence type="ECO:0000256" key="6">
    <source>
        <dbReference type="ARBA" id="ARBA00022679"/>
    </source>
</evidence>
<keyword evidence="8" id="KW-0198">Cysteine biosynthesis</keyword>
<dbReference type="InterPro" id="IPR005881">
    <property type="entry name" value="Ser_O-AcTrfase"/>
</dbReference>
<dbReference type="NCBIfam" id="TIGR01172">
    <property type="entry name" value="cysE"/>
    <property type="match status" value="1"/>
</dbReference>
<evidence type="ECO:0000313" key="12">
    <source>
        <dbReference type="EMBL" id="QCI26601.1"/>
    </source>
</evidence>
<dbReference type="PANTHER" id="PTHR42811">
    <property type="entry name" value="SERINE ACETYLTRANSFERASE"/>
    <property type="match status" value="1"/>
</dbReference>
<dbReference type="Pfam" id="PF00132">
    <property type="entry name" value="Hexapep"/>
    <property type="match status" value="1"/>
</dbReference>
<dbReference type="GO" id="GO:0009001">
    <property type="term" value="F:serine O-acetyltransferase activity"/>
    <property type="evidence" value="ECO:0007669"/>
    <property type="project" value="UniProtKB-EC"/>
</dbReference>
<sequence>MYNFNLNYIWFKIKKEIYSILEKEKELKNFYQINLLNHDSIFDSLIHIISNKLKTNTFTTQNMKNIIQSIESYRSILEYKIKKDLQYIIHHDPVVRNYHVPLLYFKGFHALQAYRISNILWNQNRISLALYLQNQISTIFSVDIHPAAKIGSGIMLDHATGIVIGETTIIEDNVSILHSVTLGGKHALPGNRHPKIKKGVIIGAGAKIIGNIEIGTHSIIGAGSVVLNTVKPYSIVAGIPAKIIGTTLQKNNVKTNKINFFQKKHYLSKYKQEKFNNGSGI</sequence>
<keyword evidence="13" id="KW-1185">Reference proteome</keyword>
<dbReference type="NCBIfam" id="NF041874">
    <property type="entry name" value="EPS_EpsC"/>
    <property type="match status" value="1"/>
</dbReference>
<dbReference type="InterPro" id="IPR018357">
    <property type="entry name" value="Hexapep_transf_CS"/>
</dbReference>
<comment type="similarity">
    <text evidence="2">Belongs to the transferase hexapeptide repeat family.</text>
</comment>
<evidence type="ECO:0000256" key="2">
    <source>
        <dbReference type="ARBA" id="ARBA00007274"/>
    </source>
</evidence>
<evidence type="ECO:0000313" key="13">
    <source>
        <dbReference type="Proteomes" id="UP000298782"/>
    </source>
</evidence>
<evidence type="ECO:0000256" key="4">
    <source>
        <dbReference type="ARBA" id="ARBA00018522"/>
    </source>
</evidence>
<dbReference type="InterPro" id="IPR053376">
    <property type="entry name" value="Serine_acetyltransferase"/>
</dbReference>
<dbReference type="InterPro" id="IPR011004">
    <property type="entry name" value="Trimer_LpxA-like_sf"/>
</dbReference>
<dbReference type="SUPFAM" id="SSF51161">
    <property type="entry name" value="Trimeric LpxA-like enzymes"/>
    <property type="match status" value="1"/>
</dbReference>
<evidence type="ECO:0000256" key="5">
    <source>
        <dbReference type="ARBA" id="ARBA00022605"/>
    </source>
</evidence>
<dbReference type="FunFam" id="2.160.10.10:FF:000002">
    <property type="entry name" value="Serine acetyltransferase"/>
    <property type="match status" value="1"/>
</dbReference>
<evidence type="ECO:0000256" key="7">
    <source>
        <dbReference type="ARBA" id="ARBA00022737"/>
    </source>
</evidence>
<comment type="catalytic activity">
    <reaction evidence="10">
        <text>L-serine + acetyl-CoA = O-acetyl-L-serine + CoA</text>
        <dbReference type="Rhea" id="RHEA:24560"/>
        <dbReference type="ChEBI" id="CHEBI:33384"/>
        <dbReference type="ChEBI" id="CHEBI:57287"/>
        <dbReference type="ChEBI" id="CHEBI:57288"/>
        <dbReference type="ChEBI" id="CHEBI:58340"/>
        <dbReference type="EC" id="2.3.1.30"/>
    </reaction>
</comment>
<reference evidence="12 13" key="2">
    <citation type="submission" date="2019-05" db="EMBL/GenBank/DDBJ databases">
        <title>Genome evolution of the obligate endosymbiont Buchnera aphidicola.</title>
        <authorList>
            <person name="Moran N.A."/>
        </authorList>
    </citation>
    <scope>NUCLEOTIDE SEQUENCE [LARGE SCALE GENOMIC DNA]</scope>
    <source>
        <strain evidence="12 13">Tca</strain>
    </source>
</reference>
<dbReference type="Pfam" id="PF06426">
    <property type="entry name" value="SATase_N"/>
    <property type="match status" value="1"/>
</dbReference>
<proteinExistence type="inferred from homology"/>
<evidence type="ECO:0000256" key="3">
    <source>
        <dbReference type="ARBA" id="ARBA00013266"/>
    </source>
</evidence>
<reference evidence="12 13" key="1">
    <citation type="submission" date="2018-12" db="EMBL/GenBank/DDBJ databases">
        <authorList>
            <person name="Chong R.A."/>
        </authorList>
    </citation>
    <scope>NUCLEOTIDE SEQUENCE [LARGE SCALE GENOMIC DNA]</scope>
    <source>
        <strain evidence="12 13">Tca</strain>
    </source>
</reference>
<dbReference type="RefSeq" id="WP_158353075.1">
    <property type="nucleotide sequence ID" value="NZ_CP034852.1"/>
</dbReference>
<evidence type="ECO:0000259" key="11">
    <source>
        <dbReference type="SMART" id="SM00971"/>
    </source>
</evidence>
<dbReference type="CDD" id="cd03354">
    <property type="entry name" value="LbH_SAT"/>
    <property type="match status" value="1"/>
</dbReference>
<accession>A0A4D6YJF2</accession>
<evidence type="ECO:0000256" key="10">
    <source>
        <dbReference type="ARBA" id="ARBA00049486"/>
    </source>
</evidence>
<dbReference type="Gene3D" id="2.160.10.10">
    <property type="entry name" value="Hexapeptide repeat proteins"/>
    <property type="match status" value="1"/>
</dbReference>
<name>A0A4D6YJF2_9GAMM</name>
<dbReference type="OrthoDB" id="9801456at2"/>
<dbReference type="AlphaFoldDB" id="A0A4D6YJF2"/>
<evidence type="ECO:0000256" key="1">
    <source>
        <dbReference type="ARBA" id="ARBA00004876"/>
    </source>
</evidence>
<dbReference type="Gene3D" id="1.10.3130.10">
    <property type="entry name" value="serine acetyltransferase, domain 1"/>
    <property type="match status" value="1"/>
</dbReference>
<dbReference type="GO" id="GO:0005737">
    <property type="term" value="C:cytoplasm"/>
    <property type="evidence" value="ECO:0007669"/>
    <property type="project" value="InterPro"/>
</dbReference>
<dbReference type="GO" id="GO:0006535">
    <property type="term" value="P:cysteine biosynthetic process from serine"/>
    <property type="evidence" value="ECO:0007669"/>
    <property type="project" value="InterPro"/>
</dbReference>
<gene>
    <name evidence="12" type="primary">cysE</name>
    <name evidence="12" type="ORF">D9V80_00240</name>
</gene>
<dbReference type="PROSITE" id="PS00101">
    <property type="entry name" value="HEXAPEP_TRANSFERASES"/>
    <property type="match status" value="1"/>
</dbReference>
<dbReference type="EC" id="2.3.1.30" evidence="3"/>
<evidence type="ECO:0000256" key="8">
    <source>
        <dbReference type="ARBA" id="ARBA00023192"/>
    </source>
</evidence>